<evidence type="ECO:0000313" key="2">
    <source>
        <dbReference type="Proteomes" id="UP000230824"/>
    </source>
</evidence>
<dbReference type="EMBL" id="MF805809">
    <property type="protein sequence ID" value="ATI15969.1"/>
    <property type="molecule type" value="Genomic_DNA"/>
</dbReference>
<proteinExistence type="predicted"/>
<dbReference type="RefSeq" id="YP_009984595.1">
    <property type="nucleotide sequence ID" value="NC_052652.1"/>
</dbReference>
<sequence length="107" mass="12461">MKSVIGVYLDNSDFFYHRARFLDAIEMIESGFKEYRLAHDDLEALQGNSVFTLQAKALCKSRIDIASKKIERGMSWLRTAEINMGQWYGENLENKLTFVNVENIKDY</sequence>
<reference evidence="1 2" key="1">
    <citation type="submission" date="2017-09" db="EMBL/GenBank/DDBJ databases">
        <title>Phage vB_EcoM_PHB05 against multidrug-resistant shiga toxin-producing Escherichia.</title>
        <authorList>
            <person name="Chen Y."/>
            <person name="Song J."/>
            <person name="Wu B."/>
        </authorList>
    </citation>
    <scope>NUCLEOTIDE SEQUENCE [LARGE SCALE GENOMIC DNA]</scope>
    <source>
        <strain evidence="1">Wastewater</strain>
    </source>
</reference>
<dbReference type="KEGG" id="vg:62611939"/>
<protein>
    <submittedName>
        <fullName evidence="1">Uncharacterized protein</fullName>
    </submittedName>
</protein>
<evidence type="ECO:0000313" key="1">
    <source>
        <dbReference type="EMBL" id="ATI15969.1"/>
    </source>
</evidence>
<keyword evidence="2" id="KW-1185">Reference proteome</keyword>
<accession>A0A291LAI2</accession>
<name>A0A291LAI2_9CAUD</name>
<dbReference type="GeneID" id="62611939"/>
<dbReference type="Proteomes" id="UP000230824">
    <property type="component" value="Segment"/>
</dbReference>
<organism evidence="1 2">
    <name type="scientific">Escherichia phage vB_EcoM_PHB05</name>
    <dbReference type="NCBI Taxonomy" id="2041347"/>
    <lineage>
        <taxon>Viruses</taxon>
        <taxon>Duplodnaviria</taxon>
        <taxon>Heunggongvirae</taxon>
        <taxon>Uroviricota</taxon>
        <taxon>Caudoviricetes</taxon>
        <taxon>Stephanstirmvirinae</taxon>
        <taxon>Justusliebigvirus</taxon>
        <taxon>Justusliebigvirus PHB05</taxon>
    </lineage>
</organism>